<evidence type="ECO:0000313" key="3">
    <source>
        <dbReference type="Proteomes" id="UP000429644"/>
    </source>
</evidence>
<proteinExistence type="predicted"/>
<dbReference type="OrthoDB" id="7210788at2"/>
<gene>
    <name evidence="2" type="ORF">GB882_09110</name>
</gene>
<dbReference type="InterPro" id="IPR007331">
    <property type="entry name" value="Htaa"/>
</dbReference>
<dbReference type="Proteomes" id="UP000429644">
    <property type="component" value="Unassembled WGS sequence"/>
</dbReference>
<keyword evidence="3" id="KW-1185">Reference proteome</keyword>
<name>A0A7J9UW36_9MICO</name>
<evidence type="ECO:0000313" key="2">
    <source>
        <dbReference type="EMBL" id="MPV88826.1"/>
    </source>
</evidence>
<dbReference type="RefSeq" id="WP_152231509.1">
    <property type="nucleotide sequence ID" value="NZ_BAAAOT010000009.1"/>
</dbReference>
<sequence length="176" mass="18004">MTTTAGLTWAVKESLVTYVEGLADGMVDTLAPASRTADGFWFPLSAEDPGPAAGHPRSAWQFLGTVRLSGHWGALDVELRDPRVEFGGGHGTLLIRERGGRDADARLPLADLVPGGPAAAGDGKPAGVGMSTLELAASLTGHGRLLLGGQYGVGEPLSTLRVSIPARDLAILGGDG</sequence>
<evidence type="ECO:0000259" key="1">
    <source>
        <dbReference type="Pfam" id="PF04213"/>
    </source>
</evidence>
<accession>A0A7J9UW36</accession>
<reference evidence="2 3" key="1">
    <citation type="submission" date="2019-10" db="EMBL/GenBank/DDBJ databases">
        <title>Georgenia wutianyii sp. nov. and Georgenia yuyongxinii sp. nov. isolated from plateau pika (Ochotona curzoniae) in the Qinghai-Tibet plateau of China.</title>
        <authorList>
            <person name="Tian Z."/>
        </authorList>
    </citation>
    <scope>NUCLEOTIDE SEQUENCE [LARGE SCALE GENOMIC DNA]</scope>
    <source>
        <strain evidence="2 3">JCM 15130</strain>
    </source>
</reference>
<comment type="caution">
    <text evidence="2">The sequence shown here is derived from an EMBL/GenBank/DDBJ whole genome shotgun (WGS) entry which is preliminary data.</text>
</comment>
<dbReference type="Pfam" id="PF04213">
    <property type="entry name" value="HtaA"/>
    <property type="match status" value="1"/>
</dbReference>
<organism evidence="2 3">
    <name type="scientific">Georgenia ruanii</name>
    <dbReference type="NCBI Taxonomy" id="348442"/>
    <lineage>
        <taxon>Bacteria</taxon>
        <taxon>Bacillati</taxon>
        <taxon>Actinomycetota</taxon>
        <taxon>Actinomycetes</taxon>
        <taxon>Micrococcales</taxon>
        <taxon>Bogoriellaceae</taxon>
        <taxon>Georgenia</taxon>
    </lineage>
</organism>
<dbReference type="AlphaFoldDB" id="A0A7J9UW36"/>
<protein>
    <recommendedName>
        <fullName evidence="1">Htaa domain-containing protein</fullName>
    </recommendedName>
</protein>
<dbReference type="EMBL" id="WHPD01001963">
    <property type="protein sequence ID" value="MPV88826.1"/>
    <property type="molecule type" value="Genomic_DNA"/>
</dbReference>
<feature type="domain" description="Htaa" evidence="1">
    <location>
        <begin position="6"/>
        <end position="162"/>
    </location>
</feature>